<comment type="caution">
    <text evidence="2">The sequence shown here is derived from an EMBL/GenBank/DDBJ whole genome shotgun (WGS) entry which is preliminary data.</text>
</comment>
<evidence type="ECO:0000256" key="1">
    <source>
        <dbReference type="SAM" id="MobiDB-lite"/>
    </source>
</evidence>
<name>A0AAN9M3Q0_CANGL</name>
<reference evidence="2 3" key="1">
    <citation type="submission" date="2024-01" db="EMBL/GenBank/DDBJ databases">
        <title>The genomes of 5 underutilized Papilionoideae crops provide insights into root nodulation and disease resistanc.</title>
        <authorList>
            <person name="Jiang F."/>
        </authorList>
    </citation>
    <scope>NUCLEOTIDE SEQUENCE [LARGE SCALE GENOMIC DNA]</scope>
    <source>
        <strain evidence="2">LVBAO_FW01</strain>
        <tissue evidence="2">Leaves</tissue>
    </source>
</reference>
<evidence type="ECO:0000313" key="2">
    <source>
        <dbReference type="EMBL" id="KAK7344908.1"/>
    </source>
</evidence>
<accession>A0AAN9M3Q0</accession>
<sequence length="179" mass="20623">MDISSSSEGKSNHQMPSHYYNSSHVCFHSGELTPTTKKKFEGRRRNHRSSDRRDSREKQGAEHRELGNQRSLLVVLDMRRLHEIGNHTVGLTTPNSKSTFTTMESYAQATPAFEVVSQRAIFKPCESIPVYRTELDVKKFSYVMPLHGDVEKVNRVYKWFNEQKQRTSKMGLAVKASFI</sequence>
<keyword evidence="3" id="KW-1185">Reference proteome</keyword>
<protein>
    <submittedName>
        <fullName evidence="2">Uncharacterized protein</fullName>
    </submittedName>
</protein>
<feature type="compositionally biased region" description="Basic residues" evidence="1">
    <location>
        <begin position="36"/>
        <end position="47"/>
    </location>
</feature>
<feature type="compositionally biased region" description="Basic and acidic residues" evidence="1">
    <location>
        <begin position="48"/>
        <end position="66"/>
    </location>
</feature>
<gene>
    <name evidence="2" type="ORF">VNO77_15133</name>
</gene>
<dbReference type="EMBL" id="JAYMYQ010000003">
    <property type="protein sequence ID" value="KAK7344908.1"/>
    <property type="molecule type" value="Genomic_DNA"/>
</dbReference>
<evidence type="ECO:0000313" key="3">
    <source>
        <dbReference type="Proteomes" id="UP001367508"/>
    </source>
</evidence>
<feature type="region of interest" description="Disordered" evidence="1">
    <location>
        <begin position="30"/>
        <end position="66"/>
    </location>
</feature>
<dbReference type="Proteomes" id="UP001367508">
    <property type="component" value="Unassembled WGS sequence"/>
</dbReference>
<dbReference type="AlphaFoldDB" id="A0AAN9M3Q0"/>
<organism evidence="2 3">
    <name type="scientific">Canavalia gladiata</name>
    <name type="common">Sword bean</name>
    <name type="synonym">Dolichos gladiatus</name>
    <dbReference type="NCBI Taxonomy" id="3824"/>
    <lineage>
        <taxon>Eukaryota</taxon>
        <taxon>Viridiplantae</taxon>
        <taxon>Streptophyta</taxon>
        <taxon>Embryophyta</taxon>
        <taxon>Tracheophyta</taxon>
        <taxon>Spermatophyta</taxon>
        <taxon>Magnoliopsida</taxon>
        <taxon>eudicotyledons</taxon>
        <taxon>Gunneridae</taxon>
        <taxon>Pentapetalae</taxon>
        <taxon>rosids</taxon>
        <taxon>fabids</taxon>
        <taxon>Fabales</taxon>
        <taxon>Fabaceae</taxon>
        <taxon>Papilionoideae</taxon>
        <taxon>50 kb inversion clade</taxon>
        <taxon>NPAAA clade</taxon>
        <taxon>indigoferoid/millettioid clade</taxon>
        <taxon>Phaseoleae</taxon>
        <taxon>Canavalia</taxon>
    </lineage>
</organism>
<proteinExistence type="predicted"/>